<feature type="compositionally biased region" description="Basic and acidic residues" evidence="1">
    <location>
        <begin position="73"/>
        <end position="84"/>
    </location>
</feature>
<dbReference type="EMBL" id="JAUSUI010000003">
    <property type="protein sequence ID" value="MDQ0302913.1"/>
    <property type="molecule type" value="Genomic_DNA"/>
</dbReference>
<organism evidence="2 3">
    <name type="scientific">Ancylobacter polymorphus</name>
    <dbReference type="NCBI Taxonomy" id="223390"/>
    <lineage>
        <taxon>Bacteria</taxon>
        <taxon>Pseudomonadati</taxon>
        <taxon>Pseudomonadota</taxon>
        <taxon>Alphaproteobacteria</taxon>
        <taxon>Hyphomicrobiales</taxon>
        <taxon>Xanthobacteraceae</taxon>
        <taxon>Ancylobacter</taxon>
    </lineage>
</organism>
<name>A0ABU0BAP1_9HYPH</name>
<sequence>MSVPGRSVSPEALEEARRLYERTNVPVQQVADLLGISKSTFNLRRQRWGWTPRMARIPGAPAPRADVIPQDLRPQDLRPQDLRPQDPLADDPPAAGPPPIAVAAGAAAPAEAAPASRGDLINRLVRRIEGEIAALERLVALAGLAVAARPEASQADSERAARTLAILVRSLRELAALDREQPDGSDDDADRDADAFRRELGRTLERVLASGEAA</sequence>
<dbReference type="RefSeq" id="WP_307019621.1">
    <property type="nucleotide sequence ID" value="NZ_JAUSUI010000003.1"/>
</dbReference>
<feature type="compositionally biased region" description="Low complexity" evidence="1">
    <location>
        <begin position="101"/>
        <end position="113"/>
    </location>
</feature>
<reference evidence="2 3" key="1">
    <citation type="submission" date="2023-07" db="EMBL/GenBank/DDBJ databases">
        <title>Genomic Encyclopedia of Type Strains, Phase IV (KMG-IV): sequencing the most valuable type-strain genomes for metagenomic binning, comparative biology and taxonomic classification.</title>
        <authorList>
            <person name="Goeker M."/>
        </authorList>
    </citation>
    <scope>NUCLEOTIDE SEQUENCE [LARGE SCALE GENOMIC DNA]</scope>
    <source>
        <strain evidence="2 3">DSM 2457</strain>
    </source>
</reference>
<feature type="region of interest" description="Disordered" evidence="1">
    <location>
        <begin position="176"/>
        <end position="196"/>
    </location>
</feature>
<gene>
    <name evidence="2" type="ORF">J2S75_001941</name>
</gene>
<protein>
    <submittedName>
        <fullName evidence="2">Uncharacterized protein</fullName>
    </submittedName>
</protein>
<proteinExistence type="predicted"/>
<evidence type="ECO:0000256" key="1">
    <source>
        <dbReference type="SAM" id="MobiDB-lite"/>
    </source>
</evidence>
<accession>A0ABU0BAP1</accession>
<comment type="caution">
    <text evidence="2">The sequence shown here is derived from an EMBL/GenBank/DDBJ whole genome shotgun (WGS) entry which is preliminary data.</text>
</comment>
<evidence type="ECO:0000313" key="3">
    <source>
        <dbReference type="Proteomes" id="UP001224682"/>
    </source>
</evidence>
<feature type="region of interest" description="Disordered" evidence="1">
    <location>
        <begin position="54"/>
        <end position="113"/>
    </location>
</feature>
<dbReference type="Proteomes" id="UP001224682">
    <property type="component" value="Unassembled WGS sequence"/>
</dbReference>
<evidence type="ECO:0000313" key="2">
    <source>
        <dbReference type="EMBL" id="MDQ0302913.1"/>
    </source>
</evidence>
<keyword evidence="3" id="KW-1185">Reference proteome</keyword>